<dbReference type="AlphaFoldDB" id="A0A5C1PYB1"/>
<evidence type="ECO:0000256" key="1">
    <source>
        <dbReference type="ARBA" id="ARBA00004442"/>
    </source>
</evidence>
<dbReference type="KEGG" id="snn:EWH46_00600"/>
<evidence type="ECO:0000256" key="2">
    <source>
        <dbReference type="ARBA" id="ARBA00023136"/>
    </source>
</evidence>
<reference evidence="6 9" key="2">
    <citation type="submission" date="2024-06" db="EMBL/GenBank/DDBJ databases">
        <title>Genomic Encyclopedia of Type Strains, Phase IV (KMG-IV): sequencing the most valuable type-strain genomes for metagenomic binning, comparative biology and taxonomic classification.</title>
        <authorList>
            <person name="Goeker M."/>
        </authorList>
    </citation>
    <scope>NUCLEOTIDE SEQUENCE [LARGE SCALE GENOMIC DNA]</scope>
    <source>
        <strain evidence="6 9">D-501</strain>
    </source>
</reference>
<dbReference type="EMBL" id="CP035708">
    <property type="protein sequence ID" value="QEM99413.1"/>
    <property type="molecule type" value="Genomic_DNA"/>
</dbReference>
<feature type="signal peptide" evidence="4">
    <location>
        <begin position="1"/>
        <end position="32"/>
    </location>
</feature>
<dbReference type="InterPro" id="IPR050330">
    <property type="entry name" value="Bact_OuterMem_StrucFunc"/>
</dbReference>
<evidence type="ECO:0000313" key="8">
    <source>
        <dbReference type="Proteomes" id="UP000323522"/>
    </source>
</evidence>
<dbReference type="Proteomes" id="UP000323522">
    <property type="component" value="Chromosome"/>
</dbReference>
<accession>A0A5C1PYB1</accession>
<evidence type="ECO:0000259" key="5">
    <source>
        <dbReference type="PROSITE" id="PS51123"/>
    </source>
</evidence>
<name>A0A5C1PYB1_9BURK</name>
<evidence type="ECO:0000313" key="6">
    <source>
        <dbReference type="EMBL" id="MET3604757.1"/>
    </source>
</evidence>
<dbReference type="CDD" id="cd07185">
    <property type="entry name" value="OmpA_C-like"/>
    <property type="match status" value="1"/>
</dbReference>
<dbReference type="PRINTS" id="PR01021">
    <property type="entry name" value="OMPADOMAIN"/>
</dbReference>
<sequence>MSSLPLPARTSRRRMMALGLTLAALVSGCATPPPPPPPAPAPKFTPEQVRTMRDLGFVETDEGWTLSMGSRVLFGFGADRLGPDEVGTVARLTDSLIKVGLTRVRVEGHTDSIGDATVNQRLSLRRAEVVAREMESRGFPAAGLQVRGLGAARPIADNATEAGRTQNRRVAVIVLSD</sequence>
<evidence type="ECO:0000313" key="7">
    <source>
        <dbReference type="EMBL" id="QEM99413.1"/>
    </source>
</evidence>
<dbReference type="Pfam" id="PF00691">
    <property type="entry name" value="OmpA"/>
    <property type="match status" value="1"/>
</dbReference>
<dbReference type="PROSITE" id="PS51123">
    <property type="entry name" value="OMPA_2"/>
    <property type="match status" value="1"/>
</dbReference>
<evidence type="ECO:0000256" key="3">
    <source>
        <dbReference type="PROSITE-ProRule" id="PRU00473"/>
    </source>
</evidence>
<dbReference type="InterPro" id="IPR006311">
    <property type="entry name" value="TAT_signal"/>
</dbReference>
<dbReference type="InterPro" id="IPR036737">
    <property type="entry name" value="OmpA-like_sf"/>
</dbReference>
<dbReference type="PANTHER" id="PTHR30329:SF17">
    <property type="entry name" value="LIPOPROTEIN YFIB-RELATED"/>
    <property type="match status" value="1"/>
</dbReference>
<reference evidence="7 8" key="1">
    <citation type="submission" date="2019-02" db="EMBL/GenBank/DDBJ databases">
        <title>Complete Genome Sequence and Methylome Analysis of Sphaerotilus natans subsp. sulfidivorans D-507.</title>
        <authorList>
            <person name="Fomenkov A."/>
            <person name="Gridneva E."/>
            <person name="Smolyakov D."/>
            <person name="Dubinina G."/>
            <person name="Vincze T."/>
            <person name="Grabovich M."/>
            <person name="Roberts R.J."/>
        </authorList>
    </citation>
    <scope>NUCLEOTIDE SEQUENCE [LARGE SCALE GENOMIC DNA]</scope>
    <source>
        <strain evidence="7 8">D-507</strain>
    </source>
</reference>
<dbReference type="Proteomes" id="UP001549111">
    <property type="component" value="Unassembled WGS sequence"/>
</dbReference>
<comment type="subcellular location">
    <subcellularLocation>
        <location evidence="1">Cell outer membrane</location>
    </subcellularLocation>
</comment>
<dbReference type="PROSITE" id="PS51318">
    <property type="entry name" value="TAT"/>
    <property type="match status" value="1"/>
</dbReference>
<dbReference type="SUPFAM" id="SSF103088">
    <property type="entry name" value="OmpA-like"/>
    <property type="match status" value="1"/>
</dbReference>
<evidence type="ECO:0000256" key="4">
    <source>
        <dbReference type="SAM" id="SignalP"/>
    </source>
</evidence>
<evidence type="ECO:0000313" key="9">
    <source>
        <dbReference type="Proteomes" id="UP001549111"/>
    </source>
</evidence>
<dbReference type="RefSeq" id="WP_149502126.1">
    <property type="nucleotide sequence ID" value="NZ_CP035708.1"/>
</dbReference>
<keyword evidence="9" id="KW-1185">Reference proteome</keyword>
<keyword evidence="4" id="KW-0732">Signal</keyword>
<dbReference type="Gene3D" id="3.30.1330.60">
    <property type="entry name" value="OmpA-like domain"/>
    <property type="match status" value="1"/>
</dbReference>
<organism evidence="7 8">
    <name type="scientific">Sphaerotilus sulfidivorans</name>
    <dbReference type="NCBI Taxonomy" id="639200"/>
    <lineage>
        <taxon>Bacteria</taxon>
        <taxon>Pseudomonadati</taxon>
        <taxon>Pseudomonadota</taxon>
        <taxon>Betaproteobacteria</taxon>
        <taxon>Burkholderiales</taxon>
        <taxon>Sphaerotilaceae</taxon>
        <taxon>Sphaerotilus</taxon>
    </lineage>
</organism>
<dbReference type="PANTHER" id="PTHR30329">
    <property type="entry name" value="STATOR ELEMENT OF FLAGELLAR MOTOR COMPLEX"/>
    <property type="match status" value="1"/>
</dbReference>
<feature type="chain" id="PRO_5044618725" evidence="4">
    <location>
        <begin position="33"/>
        <end position="177"/>
    </location>
</feature>
<dbReference type="GO" id="GO:0009279">
    <property type="term" value="C:cell outer membrane"/>
    <property type="evidence" value="ECO:0007669"/>
    <property type="project" value="UniProtKB-SubCell"/>
</dbReference>
<dbReference type="OrthoDB" id="9782229at2"/>
<feature type="domain" description="OmpA-like" evidence="5">
    <location>
        <begin position="62"/>
        <end position="177"/>
    </location>
</feature>
<dbReference type="EMBL" id="JBEPLS010000009">
    <property type="protein sequence ID" value="MET3604757.1"/>
    <property type="molecule type" value="Genomic_DNA"/>
</dbReference>
<dbReference type="InterPro" id="IPR006664">
    <property type="entry name" value="OMP_bac"/>
</dbReference>
<keyword evidence="2 3" id="KW-0472">Membrane</keyword>
<dbReference type="InterPro" id="IPR006665">
    <property type="entry name" value="OmpA-like"/>
</dbReference>
<protein>
    <submittedName>
        <fullName evidence="7">OmpA family protein</fullName>
    </submittedName>
    <submittedName>
        <fullName evidence="6">Outer membrane protein OmpA-like peptidoglycan-associated protein</fullName>
    </submittedName>
</protein>
<proteinExistence type="predicted"/>
<gene>
    <name evidence="6" type="ORF">ABIC99_002578</name>
    <name evidence="7" type="ORF">EWH46_00600</name>
</gene>